<dbReference type="PANTHER" id="PTHR13504">
    <property type="entry name" value="FIDO DOMAIN-CONTAINING PROTEIN DDB_G0283145"/>
    <property type="match status" value="1"/>
</dbReference>
<keyword evidence="1" id="KW-0067">ATP-binding</keyword>
<organism evidence="5 6">
    <name type="scientific">Rhodoplanes serenus</name>
    <dbReference type="NCBI Taxonomy" id="200615"/>
    <lineage>
        <taxon>Bacteria</taxon>
        <taxon>Pseudomonadati</taxon>
        <taxon>Pseudomonadota</taxon>
        <taxon>Alphaproteobacteria</taxon>
        <taxon>Hyphomicrobiales</taxon>
        <taxon>Nitrobacteraceae</taxon>
        <taxon>Rhodoplanes</taxon>
    </lineage>
</organism>
<dbReference type="GO" id="GO:0005524">
    <property type="term" value="F:ATP binding"/>
    <property type="evidence" value="ECO:0007669"/>
    <property type="project" value="UniProtKB-KW"/>
</dbReference>
<dbReference type="AlphaFoldDB" id="A0A3S4F6V7"/>
<keyword evidence="5" id="KW-0808">Transferase</keyword>
<evidence type="ECO:0000313" key="5">
    <source>
        <dbReference type="EMBL" id="VCU06934.1"/>
    </source>
</evidence>
<keyword evidence="6" id="KW-1185">Reference proteome</keyword>
<dbReference type="PANTHER" id="PTHR13504:SF38">
    <property type="entry name" value="FIDO DOMAIN-CONTAINING PROTEIN"/>
    <property type="match status" value="1"/>
</dbReference>
<sequence length="390" mass="43663">MKRDDFARSPARRLVPTERGQVAFVPHDLPPPDLDLSRLAAPLAIAAQRLGELNGIGRTLPDPWLLIQPLQVREALTSSSMEGTYTTVDQLLLMDAGGSAREPWRDTVEVHNYRRALAQAMDSLADVPLSLRTLRNAHRTLLAGVARHRGADARAGEFKQRQNFIGAHEIENARFVPPPPSEAIAALDRLEKYIHREDRGGIPDLVDAALIHYQFETIHPFADGNGRVGRMLITLHLHARQAIRQPLLYLSPVLERRKDEYIDHLFEVSRAGRWGEWIDFFLAVVAEACQNAIDTADALLALQKEYRSRLRDAGRSANLVAITDLLFRSPVVTIPRLAEHLGVQYRSAQLNVESLVRVGILSEVSGTSNPKYFIAREIRDIITQTMKSDA</sequence>
<dbReference type="InterPro" id="IPR026287">
    <property type="entry name" value="SoFic-like"/>
</dbReference>
<feature type="binding site" evidence="1">
    <location>
        <position position="82"/>
    </location>
    <ligand>
        <name>ATP</name>
        <dbReference type="ChEBI" id="CHEBI:30616"/>
    </ligand>
</feature>
<feature type="binding site" evidence="1">
    <location>
        <begin position="224"/>
        <end position="230"/>
    </location>
    <ligand>
        <name>ATP</name>
        <dbReference type="ChEBI" id="CHEBI:30616"/>
    </ligand>
</feature>
<protein>
    <submittedName>
        <fullName evidence="5">Adenosine monophosphate-protein transferase SoFic</fullName>
    </submittedName>
</protein>
<comment type="caution">
    <text evidence="5">The sequence shown here is derived from an EMBL/GenBank/DDBJ whole genome shotgun (WGS) entry which is preliminary data.</text>
</comment>
<keyword evidence="1" id="KW-0547">Nucleotide-binding</keyword>
<proteinExistence type="predicted"/>
<dbReference type="Pfam" id="PF13784">
    <property type="entry name" value="Fic_N"/>
    <property type="match status" value="1"/>
</dbReference>
<evidence type="ECO:0000256" key="1">
    <source>
        <dbReference type="PIRSR" id="PIRSR038925-1"/>
    </source>
</evidence>
<dbReference type="InterPro" id="IPR036597">
    <property type="entry name" value="Fido-like_dom_sf"/>
</dbReference>
<feature type="active site" evidence="2">
    <location>
        <position position="219"/>
    </location>
</feature>
<dbReference type="Pfam" id="PF02661">
    <property type="entry name" value="Fic"/>
    <property type="match status" value="1"/>
</dbReference>
<evidence type="ECO:0000256" key="3">
    <source>
        <dbReference type="PIRSR" id="PIRSR640198-2"/>
    </source>
</evidence>
<dbReference type="InterPro" id="IPR003812">
    <property type="entry name" value="Fido"/>
</dbReference>
<feature type="binding site" evidence="3">
    <location>
        <begin position="223"/>
        <end position="230"/>
    </location>
    <ligand>
        <name>ATP</name>
        <dbReference type="ChEBI" id="CHEBI:30616"/>
    </ligand>
</feature>
<dbReference type="OrthoDB" id="9813719at2"/>
<evidence type="ECO:0000256" key="2">
    <source>
        <dbReference type="PIRSR" id="PIRSR640198-1"/>
    </source>
</evidence>
<reference evidence="6" key="1">
    <citation type="submission" date="2018-10" db="EMBL/GenBank/DDBJ databases">
        <authorList>
            <person name="Peiro R."/>
            <person name="Begona"/>
            <person name="Cbmso G."/>
            <person name="Lopez M."/>
            <person name="Gonzalez S."/>
            <person name="Sacristan E."/>
            <person name="Castillo E."/>
        </authorList>
    </citation>
    <scope>NUCLEOTIDE SEQUENCE [LARGE SCALE GENOMIC DNA]</scope>
</reference>
<dbReference type="PROSITE" id="PS51459">
    <property type="entry name" value="FIDO"/>
    <property type="match status" value="1"/>
</dbReference>
<dbReference type="EMBL" id="UWOC01000002">
    <property type="protein sequence ID" value="VCU06934.1"/>
    <property type="molecule type" value="Genomic_DNA"/>
</dbReference>
<dbReference type="Gene3D" id="1.10.3290.10">
    <property type="entry name" value="Fido-like domain"/>
    <property type="match status" value="1"/>
</dbReference>
<dbReference type="PIRSF" id="PIRSF038925">
    <property type="entry name" value="AMP-prot_trans"/>
    <property type="match status" value="1"/>
</dbReference>
<feature type="domain" description="Fido" evidence="4">
    <location>
        <begin position="129"/>
        <end position="283"/>
    </location>
</feature>
<dbReference type="InterPro" id="IPR025758">
    <property type="entry name" value="Fic/DOC_N"/>
</dbReference>
<feature type="binding site" evidence="1">
    <location>
        <position position="261"/>
    </location>
    <ligand>
        <name>ATP</name>
        <dbReference type="ChEBI" id="CHEBI:30616"/>
    </ligand>
</feature>
<dbReference type="Proteomes" id="UP000289200">
    <property type="component" value="Unassembled WGS sequence"/>
</dbReference>
<feature type="binding site" evidence="1">
    <location>
        <position position="219"/>
    </location>
    <ligand>
        <name>ATP</name>
        <dbReference type="ChEBI" id="CHEBI:30616"/>
    </ligand>
</feature>
<dbReference type="SUPFAM" id="SSF140931">
    <property type="entry name" value="Fic-like"/>
    <property type="match status" value="1"/>
</dbReference>
<name>A0A3S4F6V7_9BRAD</name>
<dbReference type="GO" id="GO:0016740">
    <property type="term" value="F:transferase activity"/>
    <property type="evidence" value="ECO:0007669"/>
    <property type="project" value="UniProtKB-KW"/>
</dbReference>
<evidence type="ECO:0000313" key="6">
    <source>
        <dbReference type="Proteomes" id="UP000289200"/>
    </source>
</evidence>
<accession>A0A3S4F6V7</accession>
<evidence type="ECO:0000259" key="4">
    <source>
        <dbReference type="PROSITE" id="PS51459"/>
    </source>
</evidence>
<dbReference type="InterPro" id="IPR040198">
    <property type="entry name" value="Fido_containing"/>
</dbReference>
<gene>
    <name evidence="5" type="primary">fic</name>
    <name evidence="5" type="ORF">RHODGE_RHODGE_00024</name>
</gene>